<feature type="domain" description="UspA" evidence="2">
    <location>
        <begin position="17"/>
        <end position="150"/>
    </location>
</feature>
<gene>
    <name evidence="3" type="ordered locus">Hhal_0267</name>
</gene>
<dbReference type="InterPro" id="IPR006015">
    <property type="entry name" value="Universal_stress_UspA"/>
</dbReference>
<proteinExistence type="inferred from homology"/>
<dbReference type="InterPro" id="IPR014729">
    <property type="entry name" value="Rossmann-like_a/b/a_fold"/>
</dbReference>
<name>A1WTP9_HALHL</name>
<reference evidence="4" key="1">
    <citation type="submission" date="2006-12" db="EMBL/GenBank/DDBJ databases">
        <title>Complete sequence of Halorhodospira halophila SL1.</title>
        <authorList>
            <consortium name="US DOE Joint Genome Institute"/>
            <person name="Copeland A."/>
            <person name="Lucas S."/>
            <person name="Lapidus A."/>
            <person name="Barry K."/>
            <person name="Detter J.C."/>
            <person name="Glavina del Rio T."/>
            <person name="Hammon N."/>
            <person name="Israni S."/>
            <person name="Dalin E."/>
            <person name="Tice H."/>
            <person name="Pitluck S."/>
            <person name="Saunders E."/>
            <person name="Brettin T."/>
            <person name="Bruce D."/>
            <person name="Han C."/>
            <person name="Tapia R."/>
            <person name="Schmutz J."/>
            <person name="Larimer F."/>
            <person name="Land M."/>
            <person name="Hauser L."/>
            <person name="Kyrpides N."/>
            <person name="Mikhailova N."/>
            <person name="Hoff W."/>
            <person name="Richardson P."/>
        </authorList>
    </citation>
    <scope>NUCLEOTIDE SEQUENCE [LARGE SCALE GENOMIC DNA]</scope>
    <source>
        <strain evidence="4">DSM 244 / SL1</strain>
    </source>
</reference>
<keyword evidence="4" id="KW-1185">Reference proteome</keyword>
<dbReference type="PANTHER" id="PTHR46268:SF6">
    <property type="entry name" value="UNIVERSAL STRESS PROTEIN UP12"/>
    <property type="match status" value="1"/>
</dbReference>
<sequence>MHRTLPVDGIKGAAMSMQKVVFASDLSERAGRAGRRAVQLAEAHDAQLEAVHVIETDSPGLRALSGSPDREGVFQAAAEQQLQSGTPGHRAKPRVLIGDVVGEVVCATDEGDADLLVVGAHGRQYVRDWMLGTTAEQLVCHARTPTLVVRRDSDAPYRRVVVGVDFSECSRAALQIARRWFPAAELYLLYVVDTAELDRMRAAGIGDSYIQEQQTRWMEEARTELEEFARDEELSPDEVHLEVHAGYPATVLLEALGGLGADLVVMGNHGRGRWANMLLGSVASRLLRELSTDLLLVRDDAPGVEG</sequence>
<dbReference type="SUPFAM" id="SSF52402">
    <property type="entry name" value="Adenine nucleotide alpha hydrolases-like"/>
    <property type="match status" value="2"/>
</dbReference>
<dbReference type="AlphaFoldDB" id="A1WTP9"/>
<dbReference type="KEGG" id="hha:Hhal_0267"/>
<feature type="domain" description="UspA" evidence="2">
    <location>
        <begin position="157"/>
        <end position="298"/>
    </location>
</feature>
<dbReference type="STRING" id="349124.Hhal_0267"/>
<dbReference type="EMBL" id="CP000544">
    <property type="protein sequence ID" value="ABM61061.1"/>
    <property type="molecule type" value="Genomic_DNA"/>
</dbReference>
<organism evidence="3 4">
    <name type="scientific">Halorhodospira halophila (strain DSM 244 / SL1)</name>
    <name type="common">Ectothiorhodospira halophila (strain DSM 244 / SL1)</name>
    <dbReference type="NCBI Taxonomy" id="349124"/>
    <lineage>
        <taxon>Bacteria</taxon>
        <taxon>Pseudomonadati</taxon>
        <taxon>Pseudomonadota</taxon>
        <taxon>Gammaproteobacteria</taxon>
        <taxon>Chromatiales</taxon>
        <taxon>Ectothiorhodospiraceae</taxon>
        <taxon>Halorhodospira</taxon>
    </lineage>
</organism>
<evidence type="ECO:0000313" key="4">
    <source>
        <dbReference type="Proteomes" id="UP000000647"/>
    </source>
</evidence>
<dbReference type="PANTHER" id="PTHR46268">
    <property type="entry name" value="STRESS RESPONSE PROTEIN NHAX"/>
    <property type="match status" value="1"/>
</dbReference>
<dbReference type="HOGENOM" id="CLU_049301_2_1_6"/>
<evidence type="ECO:0000259" key="2">
    <source>
        <dbReference type="Pfam" id="PF00582"/>
    </source>
</evidence>
<dbReference type="PRINTS" id="PR01438">
    <property type="entry name" value="UNVRSLSTRESS"/>
</dbReference>
<evidence type="ECO:0000256" key="1">
    <source>
        <dbReference type="ARBA" id="ARBA00008791"/>
    </source>
</evidence>
<dbReference type="Gene3D" id="3.40.50.620">
    <property type="entry name" value="HUPs"/>
    <property type="match status" value="2"/>
</dbReference>
<accession>A1WTP9</accession>
<comment type="similarity">
    <text evidence="1">Belongs to the universal stress protein A family.</text>
</comment>
<dbReference type="eggNOG" id="COG0589">
    <property type="taxonomic scope" value="Bacteria"/>
</dbReference>
<dbReference type="InterPro" id="IPR006016">
    <property type="entry name" value="UspA"/>
</dbReference>
<reference evidence="3 4" key="2">
    <citation type="journal article" date="2013" name="Stand. Genomic Sci.">
        <title>Complete genome sequence of Halorhodospira halophila SL1.</title>
        <authorList>
            <person name="Challacombe J.F."/>
            <person name="Majid S."/>
            <person name="Deole R."/>
            <person name="Brettin T.S."/>
            <person name="Bruce D."/>
            <person name="Delano S.F."/>
            <person name="Detter J.C."/>
            <person name="Gleasner C.D."/>
            <person name="Han C.S."/>
            <person name="Misra M."/>
            <person name="Reitenga K.G."/>
            <person name="Mikhailova N."/>
            <person name="Woyke T."/>
            <person name="Pitluck S."/>
            <person name="Nolan M."/>
            <person name="Land M.L."/>
            <person name="Saunders E."/>
            <person name="Tapia R."/>
            <person name="Lapidus A."/>
            <person name="Ivanova N."/>
            <person name="Hoff W.D."/>
        </authorList>
    </citation>
    <scope>NUCLEOTIDE SEQUENCE [LARGE SCALE GENOMIC DNA]</scope>
    <source>
        <strain evidence="4">DSM 244 / SL1</strain>
    </source>
</reference>
<dbReference type="Pfam" id="PF00582">
    <property type="entry name" value="Usp"/>
    <property type="match status" value="2"/>
</dbReference>
<protein>
    <submittedName>
        <fullName evidence="3">UspA domain protein</fullName>
    </submittedName>
</protein>
<evidence type="ECO:0000313" key="3">
    <source>
        <dbReference type="EMBL" id="ABM61061.1"/>
    </source>
</evidence>
<dbReference type="OrthoDB" id="9792500at2"/>
<dbReference type="Proteomes" id="UP000000647">
    <property type="component" value="Chromosome"/>
</dbReference>
<dbReference type="CDD" id="cd00293">
    <property type="entry name" value="USP-like"/>
    <property type="match status" value="2"/>
</dbReference>